<evidence type="ECO:0000313" key="1">
    <source>
        <dbReference type="EMBL" id="PSU31701.1"/>
    </source>
</evidence>
<comment type="caution">
    <text evidence="1">The sequence shown here is derived from an EMBL/GenBank/DDBJ whole genome shotgun (WGS) entry which is preliminary data.</text>
</comment>
<dbReference type="AlphaFoldDB" id="A0A2T3ITN8"/>
<organism evidence="1 2">
    <name type="scientific">Photobacterium lutimaris</name>
    <dbReference type="NCBI Taxonomy" id="388278"/>
    <lineage>
        <taxon>Bacteria</taxon>
        <taxon>Pseudomonadati</taxon>
        <taxon>Pseudomonadota</taxon>
        <taxon>Gammaproteobacteria</taxon>
        <taxon>Vibrionales</taxon>
        <taxon>Vibrionaceae</taxon>
        <taxon>Photobacterium</taxon>
    </lineage>
</organism>
<name>A0A2T3ITN8_9GAMM</name>
<proteinExistence type="predicted"/>
<sequence length="645" mass="74210">MLRSKQEFSRLCLHIHKYLVNLGMELKLASVREATAKSYRYRSASSLLADLPVEFEEDFTGELTLQLNERHKIVAPFTLYKFPFPEYFPLSDKEKKIVWTRLLNQLHQEASSSNYGSMMLMLGMGLTAESILKQPVPEGFTPDGFGKWYCSLHNALTKHSDAVKLDPSVLFPESLATPELVTQVARSLKPLCFQYWDKNCGKRIHQKAANLCHRQLIKDDGKPLDISSFIDYPFNEVVNFILGMKGTISSPSLNHFSNFQDSPFLPQHAREPLEFEESLFGGLVQEIVGKALIPSNRAFSDNDLQELIWSPLEAVKPYTENFQDNKYDFYRAFIWCDLFKVEIERFCKEWLESQPAWTMPFRDLVIIPITPPKKIEQLSYTGWSSAHKEEYHSDLLNIYINPYNRGQDEFGYHEDLDELLGWDDEEESETGEEYFDETSYREDLAKLVECGEIEESEIAELVEEARLEAEECAIEERDERKYNEPFVSPFSIEFMAVDRNNESKETEFCFYGHFFSELGSVSALGRHADLMDSLSRDLNSLSMFVRKFNGQLDIDADVFYITDIILSSTVSVKEMASELERALILAGRSLRECLVVINSEALSDNYFIGAPYSSSLVLKQEYEAFACRLIEELECRSAGAKYFSV</sequence>
<protein>
    <submittedName>
        <fullName evidence="1">Uncharacterized protein</fullName>
    </submittedName>
</protein>
<dbReference type="EMBL" id="PYMH01000013">
    <property type="protein sequence ID" value="PSU31701.1"/>
    <property type="molecule type" value="Genomic_DNA"/>
</dbReference>
<dbReference type="Proteomes" id="UP000241222">
    <property type="component" value="Unassembled WGS sequence"/>
</dbReference>
<reference evidence="1 2" key="1">
    <citation type="submission" date="2018-03" db="EMBL/GenBank/DDBJ databases">
        <title>Whole genome sequencing of Histamine producing bacteria.</title>
        <authorList>
            <person name="Butler K."/>
        </authorList>
    </citation>
    <scope>NUCLEOTIDE SEQUENCE [LARGE SCALE GENOMIC DNA]</scope>
    <source>
        <strain evidence="1 2">JCM 13586</strain>
    </source>
</reference>
<evidence type="ECO:0000313" key="2">
    <source>
        <dbReference type="Proteomes" id="UP000241222"/>
    </source>
</evidence>
<gene>
    <name evidence="1" type="ORF">C9I99_21170</name>
</gene>
<keyword evidence="2" id="KW-1185">Reference proteome</keyword>
<accession>A0A2T3ITN8</accession>